<organism evidence="9 10">
    <name type="scientific">Anguilla anguilla</name>
    <name type="common">European freshwater eel</name>
    <name type="synonym">Muraena anguilla</name>
    <dbReference type="NCBI Taxonomy" id="7936"/>
    <lineage>
        <taxon>Eukaryota</taxon>
        <taxon>Metazoa</taxon>
        <taxon>Chordata</taxon>
        <taxon>Craniata</taxon>
        <taxon>Vertebrata</taxon>
        <taxon>Euteleostomi</taxon>
        <taxon>Actinopterygii</taxon>
        <taxon>Neopterygii</taxon>
        <taxon>Teleostei</taxon>
        <taxon>Anguilliformes</taxon>
        <taxon>Anguillidae</taxon>
        <taxon>Anguilla</taxon>
    </lineage>
</organism>
<evidence type="ECO:0000256" key="2">
    <source>
        <dbReference type="ARBA" id="ARBA00022794"/>
    </source>
</evidence>
<dbReference type="GO" id="GO:0060271">
    <property type="term" value="P:cilium assembly"/>
    <property type="evidence" value="ECO:0007669"/>
    <property type="project" value="TreeGrafter"/>
</dbReference>
<evidence type="ECO:0000256" key="1">
    <source>
        <dbReference type="ARBA" id="ARBA00004138"/>
    </source>
</evidence>
<evidence type="ECO:0000256" key="3">
    <source>
        <dbReference type="ARBA" id="ARBA00023054"/>
    </source>
</evidence>
<comment type="similarity">
    <text evidence="5">Belongs to the CFAP263 family.</text>
</comment>
<gene>
    <name evidence="9" type="ORF">ANANG_G00208600</name>
</gene>
<sequence>MADDIEELADGVSEEAKTRLVETVEDLRQSNAALRAETEMFERFIRRQEAKDDSALSDGLGGIFQDMGMCQGRKARLAQEKHRLTMEQKCDVAEREHDTMREELQHLKESSERQLHSHQATMEEAEIRLSEVKKASYEFDRDVAKVIREKKGGMMDAEKVIRYIEDRIKAKDALVEKLRLKNGALRVQKRKLELQLKQKEEVGEARHHVDFQQLKIKNTQYLQQIDVLNQDLLRLKLLAGSTQQILHCLHKNKLQQLINESKLLSNEIASRDDVVAKMEEEKRQAEHECAEAEVVNAQLKRQLESFSVPPLLDYIKAKSVHGELEQTVRSWERKVVLAEMALRNHTKMLEKIQLQVSGVADLSQ</sequence>
<proteinExistence type="inferred from homology"/>
<dbReference type="InterPro" id="IPR025254">
    <property type="entry name" value="CCDC113/CCDC96_CC"/>
</dbReference>
<evidence type="ECO:0000259" key="8">
    <source>
        <dbReference type="Pfam" id="PF13870"/>
    </source>
</evidence>
<feature type="coiled-coil region" evidence="7">
    <location>
        <begin position="83"/>
        <end position="135"/>
    </location>
</feature>
<dbReference type="EMBL" id="JAFIRN010000011">
    <property type="protein sequence ID" value="KAG5839780.1"/>
    <property type="molecule type" value="Genomic_DNA"/>
</dbReference>
<keyword evidence="3 7" id="KW-0175">Coiled coil</keyword>
<reference evidence="9" key="1">
    <citation type="submission" date="2021-01" db="EMBL/GenBank/DDBJ databases">
        <title>A chromosome-scale assembly of European eel, Anguilla anguilla.</title>
        <authorList>
            <person name="Henkel C."/>
            <person name="Jong-Raadsen S.A."/>
            <person name="Dufour S."/>
            <person name="Weltzien F.-A."/>
            <person name="Palstra A.P."/>
            <person name="Pelster B."/>
            <person name="Spaink H.P."/>
            <person name="Van Den Thillart G.E."/>
            <person name="Jansen H."/>
            <person name="Zahm M."/>
            <person name="Klopp C."/>
            <person name="Cedric C."/>
            <person name="Louis A."/>
            <person name="Berthelot C."/>
            <person name="Parey E."/>
            <person name="Roest Crollius H."/>
            <person name="Montfort J."/>
            <person name="Robinson-Rechavi M."/>
            <person name="Bucao C."/>
            <person name="Bouchez O."/>
            <person name="Gislard M."/>
            <person name="Lluch J."/>
            <person name="Milhes M."/>
            <person name="Lampietro C."/>
            <person name="Lopez Roques C."/>
            <person name="Donnadieu C."/>
            <person name="Braasch I."/>
            <person name="Desvignes T."/>
            <person name="Postlethwait J."/>
            <person name="Bobe J."/>
            <person name="Guiguen Y."/>
            <person name="Dirks R."/>
        </authorList>
    </citation>
    <scope>NUCLEOTIDE SEQUENCE</scope>
    <source>
        <strain evidence="9">Tag_6206</strain>
        <tissue evidence="9">Liver</tissue>
    </source>
</reference>
<keyword evidence="2" id="KW-0970">Cilium biogenesis/degradation</keyword>
<dbReference type="InterPro" id="IPR051885">
    <property type="entry name" value="CC_CF"/>
</dbReference>
<feature type="coiled-coil region" evidence="7">
    <location>
        <begin position="268"/>
        <end position="302"/>
    </location>
</feature>
<evidence type="ECO:0000256" key="7">
    <source>
        <dbReference type="SAM" id="Coils"/>
    </source>
</evidence>
<dbReference type="GO" id="GO:0036064">
    <property type="term" value="C:ciliary basal body"/>
    <property type="evidence" value="ECO:0007669"/>
    <property type="project" value="TreeGrafter"/>
</dbReference>
<dbReference type="PANTHER" id="PTHR15654">
    <property type="entry name" value="COILED-COIL DOMAIN-CONTAINING PROTEIN 113-RELATED"/>
    <property type="match status" value="1"/>
</dbReference>
<dbReference type="PANTHER" id="PTHR15654:SF2">
    <property type="entry name" value="COILED-COIL DOMAIN-CONTAINING PROTEIN 113"/>
    <property type="match status" value="1"/>
</dbReference>
<protein>
    <recommendedName>
        <fullName evidence="6">Cilia- and flagella-associated protein 263</fullName>
    </recommendedName>
</protein>
<evidence type="ECO:0000256" key="5">
    <source>
        <dbReference type="ARBA" id="ARBA00044506"/>
    </source>
</evidence>
<evidence type="ECO:0000256" key="6">
    <source>
        <dbReference type="ARBA" id="ARBA00044798"/>
    </source>
</evidence>
<evidence type="ECO:0000313" key="10">
    <source>
        <dbReference type="Proteomes" id="UP001044222"/>
    </source>
</evidence>
<feature type="domain" description="CCDC113/CCDC96 coiled-coil" evidence="8">
    <location>
        <begin position="169"/>
        <end position="343"/>
    </location>
</feature>
<dbReference type="Pfam" id="PF13870">
    <property type="entry name" value="CCDC113_CCDC96_CC"/>
    <property type="match status" value="1"/>
</dbReference>
<feature type="coiled-coil region" evidence="7">
    <location>
        <begin position="175"/>
        <end position="231"/>
    </location>
</feature>
<accession>A0A9D3LZB6</accession>
<comment type="caution">
    <text evidence="9">The sequence shown here is derived from an EMBL/GenBank/DDBJ whole genome shotgun (WGS) entry which is preliminary data.</text>
</comment>
<keyword evidence="4" id="KW-0966">Cell projection</keyword>
<name>A0A9D3LZB6_ANGAN</name>
<comment type="subcellular location">
    <subcellularLocation>
        <location evidence="1">Cell projection</location>
        <location evidence="1">Cilium</location>
    </subcellularLocation>
</comment>
<dbReference type="GO" id="GO:0005930">
    <property type="term" value="C:axoneme"/>
    <property type="evidence" value="ECO:0007669"/>
    <property type="project" value="TreeGrafter"/>
</dbReference>
<evidence type="ECO:0000256" key="4">
    <source>
        <dbReference type="ARBA" id="ARBA00023273"/>
    </source>
</evidence>
<keyword evidence="10" id="KW-1185">Reference proteome</keyword>
<evidence type="ECO:0000313" key="9">
    <source>
        <dbReference type="EMBL" id="KAG5839780.1"/>
    </source>
</evidence>
<dbReference type="Proteomes" id="UP001044222">
    <property type="component" value="Chromosome 11"/>
</dbReference>
<dbReference type="AlphaFoldDB" id="A0A9D3LZB6"/>